<feature type="compositionally biased region" description="Basic and acidic residues" evidence="4">
    <location>
        <begin position="325"/>
        <end position="340"/>
    </location>
</feature>
<dbReference type="PANTHER" id="PTHR23169:SF21">
    <property type="entry name" value="EPIPLAKIN"/>
    <property type="match status" value="1"/>
</dbReference>
<keyword evidence="6" id="KW-1185">Reference proteome</keyword>
<gene>
    <name evidence="5" type="ORF">APTSU1_001471800</name>
</gene>
<dbReference type="InterPro" id="IPR001101">
    <property type="entry name" value="Plectin_repeat"/>
</dbReference>
<evidence type="ECO:0000256" key="2">
    <source>
        <dbReference type="ARBA" id="ARBA00022553"/>
    </source>
</evidence>
<proteinExistence type="inferred from homology"/>
<comment type="caution">
    <text evidence="5">The sequence shown here is derived from an EMBL/GenBank/DDBJ whole genome shotgun (WGS) entry which is preliminary data.</text>
</comment>
<keyword evidence="3" id="KW-0677">Repeat</keyword>
<dbReference type="SMART" id="SM00250">
    <property type="entry name" value="PLEC"/>
    <property type="match status" value="9"/>
</dbReference>
<name>A0ABQ0FJQ9_APOSI</name>
<feature type="region of interest" description="Disordered" evidence="4">
    <location>
        <begin position="835"/>
        <end position="884"/>
    </location>
</feature>
<feature type="compositionally biased region" description="Basic and acidic residues" evidence="4">
    <location>
        <begin position="351"/>
        <end position="368"/>
    </location>
</feature>
<dbReference type="InterPro" id="IPR043197">
    <property type="entry name" value="Plakin"/>
</dbReference>
<accession>A0ABQ0FJQ9</accession>
<feature type="region of interest" description="Disordered" evidence="4">
    <location>
        <begin position="321"/>
        <end position="370"/>
    </location>
</feature>
<dbReference type="Proteomes" id="UP001623349">
    <property type="component" value="Unassembled WGS sequence"/>
</dbReference>
<organism evidence="5 6">
    <name type="scientific">Apodemus speciosus</name>
    <name type="common">Large Japanese field mouse</name>
    <dbReference type="NCBI Taxonomy" id="105296"/>
    <lineage>
        <taxon>Eukaryota</taxon>
        <taxon>Metazoa</taxon>
        <taxon>Chordata</taxon>
        <taxon>Craniata</taxon>
        <taxon>Vertebrata</taxon>
        <taxon>Euteleostomi</taxon>
        <taxon>Mammalia</taxon>
        <taxon>Eutheria</taxon>
        <taxon>Euarchontoglires</taxon>
        <taxon>Glires</taxon>
        <taxon>Rodentia</taxon>
        <taxon>Myomorpha</taxon>
        <taxon>Muroidea</taxon>
        <taxon>Muridae</taxon>
        <taxon>Murinae</taxon>
        <taxon>Apodemus</taxon>
    </lineage>
</organism>
<evidence type="ECO:0000256" key="3">
    <source>
        <dbReference type="ARBA" id="ARBA00022737"/>
    </source>
</evidence>
<dbReference type="Gene3D" id="3.90.1290.10">
    <property type="entry name" value="Plakin repeat"/>
    <property type="match status" value="3"/>
</dbReference>
<protein>
    <submittedName>
        <fullName evidence="5">Epiplakin</fullName>
    </submittedName>
</protein>
<reference evidence="5 6" key="1">
    <citation type="submission" date="2024-08" db="EMBL/GenBank/DDBJ databases">
        <title>The draft genome of Apodemus speciosus.</title>
        <authorList>
            <person name="Nabeshima K."/>
            <person name="Suzuki S."/>
            <person name="Onuma M."/>
        </authorList>
    </citation>
    <scope>NUCLEOTIDE SEQUENCE [LARGE SCALE GENOMIC DNA]</scope>
    <source>
        <strain evidence="5">IB14-021</strain>
    </source>
</reference>
<dbReference type="InterPro" id="IPR035915">
    <property type="entry name" value="Plakin_repeat_sf"/>
</dbReference>
<dbReference type="EMBL" id="BAAFST010000015">
    <property type="protein sequence ID" value="GAB1299482.1"/>
    <property type="molecule type" value="Genomic_DNA"/>
</dbReference>
<comment type="similarity">
    <text evidence="1">Belongs to the plakin or cytolinker family.</text>
</comment>
<dbReference type="Pfam" id="PF00681">
    <property type="entry name" value="Plectin"/>
    <property type="match status" value="4"/>
</dbReference>
<keyword evidence="2" id="KW-0597">Phosphoprotein</keyword>
<evidence type="ECO:0000256" key="4">
    <source>
        <dbReference type="SAM" id="MobiDB-lite"/>
    </source>
</evidence>
<evidence type="ECO:0000313" key="5">
    <source>
        <dbReference type="EMBL" id="GAB1299482.1"/>
    </source>
</evidence>
<sequence>MWKGVLRPGTALVLLEAQAATGFIIDPVHNRRLSVDEAVAAGLVGGEIQEKLLSAERAVTGYTDPYTGEQISLFQAMQRDLIVKNHGIRLLEAQIATGGVIDPVHSHRVPVDVAYQRGYFDEEMNSILADPGDDTKGFFDPNTHENLTYLQLLRRCVRDPETGLYMLQLAAKGSSVHHLSEELRRALREARVTPGTGDFQGQSISVWELLFYREVPESLRQDLLRRYQAGGLTVQDVSTTLTSVLARAKDASPLADPQGALGRATMEVRRGHLQGREVPVWDILTSNYVSWDTRKELLAQFSSGTLTLPMLKRRLTTIVEEAEETRETEQLKKSSAHQRETGVGSSGTSPDKGDAQDNAESAKQHQEQTLRAATMQVPRGQFRDQKVSVWTVLFSSYLSETRREELLAQHLAGRLGVNELISLLLQVIEETEERLSKVSFRGLRRQVTASELCTSGILDRDTMRELAQGTKTIDEVTEMDSVKRYLGGTSCIAGVLVPVQGEPGRQEKMSIYQAMWKGVLRPGTALVLLEAQAATGFIIDPVHNRRLSVDEAVAAGLVGGEIQEKLLSAERAVTGYTDPYTGEQISLFQAMQRELIVKDHGIRLLEAQIATGGVIDPVHSHRVPVDVAYQRGYFDEEMNSILADPGDDTKGFFDPNTHENLTYLQLLRRCVRDPETGLYMLQLAAKGSSVHHLSEELRRALREARVTPGTGDFQGQSISVWELLFYREVPESLRQDLLRRYQAGGLTVQDVSTTLTSVLARAKDASPLADPQGALGRATMEVRRGHLQGREVPVWDILTSNYVSWDTRKELLAQFSSGTLTLPMLKRRLTTIVEEAEETRETEQLKKSSAHQRETGVGSSGTSPDKGDAQDNAESAKQHQEQTLRAATMQVPRGQFRDQKVSVWTVLFSSYLSETRREELLAQHLAGRLGVNELISLLLQVIEETEERLSKVSFRGLRRQVTASELCTSGILDRDTMRELAQGTKTIDEVTEMDSVKRYLGAPAASRASWCPCRESPAVRRR</sequence>
<dbReference type="PANTHER" id="PTHR23169">
    <property type="entry name" value="ENVOPLAKIN"/>
    <property type="match status" value="1"/>
</dbReference>
<dbReference type="SUPFAM" id="SSF75399">
    <property type="entry name" value="Plakin repeat"/>
    <property type="match status" value="2"/>
</dbReference>
<evidence type="ECO:0000313" key="6">
    <source>
        <dbReference type="Proteomes" id="UP001623349"/>
    </source>
</evidence>
<feature type="compositionally biased region" description="Basic and acidic residues" evidence="4">
    <location>
        <begin position="865"/>
        <end position="882"/>
    </location>
</feature>
<feature type="compositionally biased region" description="Basic and acidic residues" evidence="4">
    <location>
        <begin position="839"/>
        <end position="854"/>
    </location>
</feature>
<evidence type="ECO:0000256" key="1">
    <source>
        <dbReference type="ARBA" id="ARBA00009109"/>
    </source>
</evidence>